<evidence type="ECO:0000313" key="8">
    <source>
        <dbReference type="EMBL" id="MXN67105.1"/>
    </source>
</evidence>
<evidence type="ECO:0000313" key="9">
    <source>
        <dbReference type="Proteomes" id="UP000433101"/>
    </source>
</evidence>
<evidence type="ECO:0000256" key="4">
    <source>
        <dbReference type="ARBA" id="ARBA00022833"/>
    </source>
</evidence>
<dbReference type="PIRSF" id="PIRSF006157">
    <property type="entry name" value="Doxgns_DODA"/>
    <property type="match status" value="1"/>
</dbReference>
<keyword evidence="9" id="KW-1185">Reference proteome</keyword>
<dbReference type="CDD" id="cd07363">
    <property type="entry name" value="45_DOPA_Dioxygenase"/>
    <property type="match status" value="1"/>
</dbReference>
<dbReference type="SUPFAM" id="SSF53213">
    <property type="entry name" value="LigB-like"/>
    <property type="match status" value="1"/>
</dbReference>
<dbReference type="Gene3D" id="3.40.830.10">
    <property type="entry name" value="LigB-like"/>
    <property type="match status" value="1"/>
</dbReference>
<evidence type="ECO:0000256" key="1">
    <source>
        <dbReference type="ARBA" id="ARBA00001947"/>
    </source>
</evidence>
<name>A0A7X3LXY6_9HYPH</name>
<comment type="caution">
    <text evidence="8">The sequence shown here is derived from an EMBL/GenBank/DDBJ whole genome shotgun (WGS) entry which is preliminary data.</text>
</comment>
<reference evidence="8 9" key="1">
    <citation type="submission" date="2019-12" db="EMBL/GenBank/DDBJ databases">
        <authorList>
            <person name="Li M."/>
        </authorList>
    </citation>
    <scope>NUCLEOTIDE SEQUENCE [LARGE SCALE GENOMIC DNA]</scope>
    <source>
        <strain evidence="8 9">GBMRC 2046</strain>
    </source>
</reference>
<evidence type="ECO:0000256" key="2">
    <source>
        <dbReference type="ARBA" id="ARBA00007581"/>
    </source>
</evidence>
<accession>A0A7X3LXY6</accession>
<feature type="region of interest" description="Disordered" evidence="6">
    <location>
        <begin position="1"/>
        <end position="33"/>
    </location>
</feature>
<keyword evidence="4" id="KW-0862">Zinc</keyword>
<organism evidence="8 9">
    <name type="scientific">Stappia sediminis</name>
    <dbReference type="NCBI Taxonomy" id="2692190"/>
    <lineage>
        <taxon>Bacteria</taxon>
        <taxon>Pseudomonadati</taxon>
        <taxon>Pseudomonadota</taxon>
        <taxon>Alphaproteobacteria</taxon>
        <taxon>Hyphomicrobiales</taxon>
        <taxon>Stappiaceae</taxon>
        <taxon>Stappia</taxon>
    </lineage>
</organism>
<dbReference type="GO" id="GO:0008198">
    <property type="term" value="F:ferrous iron binding"/>
    <property type="evidence" value="ECO:0007669"/>
    <property type="project" value="InterPro"/>
</dbReference>
<evidence type="ECO:0000256" key="3">
    <source>
        <dbReference type="ARBA" id="ARBA00022723"/>
    </source>
</evidence>
<protein>
    <submittedName>
        <fullName evidence="8">Dioxygenase</fullName>
    </submittedName>
</protein>
<dbReference type="Pfam" id="PF02900">
    <property type="entry name" value="LigB"/>
    <property type="match status" value="1"/>
</dbReference>
<dbReference type="InterPro" id="IPR004183">
    <property type="entry name" value="Xdiol_dOase_suB"/>
</dbReference>
<proteinExistence type="inferred from homology"/>
<sequence length="313" mass="34043">MQAWPPHSPPSDAGRFRDRSVHRNASPGSGEGILSCKARTLQKPAANSRGAGILPALFVSHGAPDLAVLDTPERGFLEGLAADLPRPRAIVSVSAHFETTRPAVVADPAPETIYDFGNFDPRLFEIVYPAPGDPQLAQRIATGMREQGQAVDVLEQRGFDHGTWVPLTLVYPQADIPVVQLSVQPREGPEHHLRIGRMLRDILSDDVLLFASGALTHNLRELFSGGMPALDAPAPDWVNDFGDWVGDRVAAGDEAALLDYRARAPHAARNHPTDEHLLPIFVAMGFAGEGWNGRRLFAGHSRGLIRMDTFSFQ</sequence>
<dbReference type="GO" id="GO:0008270">
    <property type="term" value="F:zinc ion binding"/>
    <property type="evidence" value="ECO:0007669"/>
    <property type="project" value="InterPro"/>
</dbReference>
<feature type="domain" description="Extradiol ring-cleavage dioxygenase class III enzyme subunit B" evidence="7">
    <location>
        <begin position="84"/>
        <end position="289"/>
    </location>
</feature>
<comment type="similarity">
    <text evidence="2">Belongs to the DODA-type extradiol aromatic ring-opening dioxygenase family.</text>
</comment>
<evidence type="ECO:0000256" key="5">
    <source>
        <dbReference type="ARBA" id="ARBA00023002"/>
    </source>
</evidence>
<dbReference type="Proteomes" id="UP000433101">
    <property type="component" value="Unassembled WGS sequence"/>
</dbReference>
<evidence type="ECO:0000259" key="7">
    <source>
        <dbReference type="Pfam" id="PF02900"/>
    </source>
</evidence>
<dbReference type="AlphaFoldDB" id="A0A7X3LXY6"/>
<keyword evidence="8" id="KW-0223">Dioxygenase</keyword>
<dbReference type="PANTHER" id="PTHR30096">
    <property type="entry name" value="4,5-DOPA DIOXYGENASE EXTRADIOL-LIKE PROTEIN"/>
    <property type="match status" value="1"/>
</dbReference>
<dbReference type="EMBL" id="WUMV01000009">
    <property type="protein sequence ID" value="MXN67105.1"/>
    <property type="molecule type" value="Genomic_DNA"/>
</dbReference>
<evidence type="ECO:0000256" key="6">
    <source>
        <dbReference type="SAM" id="MobiDB-lite"/>
    </source>
</evidence>
<comment type="cofactor">
    <cofactor evidence="1">
        <name>Zn(2+)</name>
        <dbReference type="ChEBI" id="CHEBI:29105"/>
    </cofactor>
</comment>
<gene>
    <name evidence="8" type="ORF">GR183_19525</name>
</gene>
<dbReference type="InterPro" id="IPR014436">
    <property type="entry name" value="Extradiol_dOase_DODA"/>
</dbReference>
<dbReference type="GO" id="GO:0016702">
    <property type="term" value="F:oxidoreductase activity, acting on single donors with incorporation of molecular oxygen, incorporation of two atoms of oxygen"/>
    <property type="evidence" value="ECO:0007669"/>
    <property type="project" value="UniProtKB-ARBA"/>
</dbReference>
<dbReference type="PANTHER" id="PTHR30096:SF0">
    <property type="entry name" value="4,5-DOPA DIOXYGENASE EXTRADIOL-LIKE PROTEIN"/>
    <property type="match status" value="1"/>
</dbReference>
<keyword evidence="3" id="KW-0479">Metal-binding</keyword>
<keyword evidence="5" id="KW-0560">Oxidoreductase</keyword>